<dbReference type="InterPro" id="IPR018197">
    <property type="entry name" value="Glycerate_kinase_RE-like"/>
</dbReference>
<dbReference type="InterPro" id="IPR036129">
    <property type="entry name" value="Glycerate_kinase_sf"/>
</dbReference>
<sequence length="385" mass="40547">MLQILIAPNSFKNSLTAEEVADTIEAGLQESKLPAQIRKFPIADGGDHTSYLLTKHLEGEMKKKQVQGAYLQPTDAQYGFIADLKTAIIEVAETSGFKSIQGAIQSPINSSSYGLGELILHNIEAGVQDFIICLGGSATVDGGIGLLQALGVIFKGKDGQTLQASPANFKEVDSLDASAFKTRIQDCRFTILCDVENKLLGEAGAAAVFGPQKGASEADVELLEDFLSHFTKLSQEALGEDLNAIIGGGAAGGLGACFAVWFKAKMEKGTAYFCKITGFEAALAKTDLLITGEGSIDSQSLEGKAPLVVAGYAKDKGIPTIGLAGKIPQHISLKLQAYFSMLLAIGSQPENLTAALLHTKVNLSRTAKQIGLLLARTNGQKKSAD</sequence>
<accession>A0A6N8KYK6</accession>
<dbReference type="OrthoDB" id="9774290at2"/>
<evidence type="ECO:0000313" key="5">
    <source>
        <dbReference type="EMBL" id="MVZ62563.1"/>
    </source>
</evidence>
<comment type="similarity">
    <text evidence="1 4">Belongs to the glycerate kinase type-1 family.</text>
</comment>
<dbReference type="PANTHER" id="PTHR21599">
    <property type="entry name" value="GLYCERATE KINASE"/>
    <property type="match status" value="1"/>
</dbReference>
<evidence type="ECO:0000256" key="2">
    <source>
        <dbReference type="ARBA" id="ARBA00022679"/>
    </source>
</evidence>
<dbReference type="InterPro" id="IPR018193">
    <property type="entry name" value="Glyc_kinase_flavodox-like_fold"/>
</dbReference>
<dbReference type="GO" id="GO:0008887">
    <property type="term" value="F:glycerate kinase activity"/>
    <property type="evidence" value="ECO:0007669"/>
    <property type="project" value="UniProtKB-UniRule"/>
</dbReference>
<protein>
    <submittedName>
        <fullName evidence="5">Glycerate kinase</fullName>
        <ecNumber evidence="5">2.7.1.-</ecNumber>
    </submittedName>
</protein>
<dbReference type="Proteomes" id="UP000435036">
    <property type="component" value="Unassembled WGS sequence"/>
</dbReference>
<dbReference type="InterPro" id="IPR004381">
    <property type="entry name" value="Glycerate_kinase"/>
</dbReference>
<keyword evidence="3 4" id="KW-0418">Kinase</keyword>
<reference evidence="5 6" key="1">
    <citation type="submission" date="2019-12" db="EMBL/GenBank/DDBJ databases">
        <authorList>
            <person name="Dong K."/>
        </authorList>
    </citation>
    <scope>NUCLEOTIDE SEQUENCE [LARGE SCALE GENOMIC DNA]</scope>
    <source>
        <strain evidence="5 6">JCM 31225</strain>
    </source>
</reference>
<name>A0A6N8KYK6_9SPHI</name>
<dbReference type="PIRSF" id="PIRSF006078">
    <property type="entry name" value="GlxK"/>
    <property type="match status" value="1"/>
</dbReference>
<dbReference type="Gene3D" id="3.90.1510.10">
    <property type="entry name" value="Glycerate kinase, domain 2"/>
    <property type="match status" value="1"/>
</dbReference>
<keyword evidence="2 4" id="KW-0808">Transferase</keyword>
<gene>
    <name evidence="5" type="ORF">GQF63_11055</name>
</gene>
<organism evidence="5 6">
    <name type="scientific">Sphingobacterium humi</name>
    <dbReference type="NCBI Taxonomy" id="1796905"/>
    <lineage>
        <taxon>Bacteria</taxon>
        <taxon>Pseudomonadati</taxon>
        <taxon>Bacteroidota</taxon>
        <taxon>Sphingobacteriia</taxon>
        <taxon>Sphingobacteriales</taxon>
        <taxon>Sphingobacteriaceae</taxon>
        <taxon>Sphingobacterium</taxon>
    </lineage>
</organism>
<keyword evidence="6" id="KW-1185">Reference proteome</keyword>
<proteinExistence type="inferred from homology"/>
<evidence type="ECO:0000256" key="4">
    <source>
        <dbReference type="PIRNR" id="PIRNR006078"/>
    </source>
</evidence>
<dbReference type="EC" id="2.7.1.-" evidence="5"/>
<dbReference type="PANTHER" id="PTHR21599:SF0">
    <property type="entry name" value="GLYCERATE KINASE"/>
    <property type="match status" value="1"/>
</dbReference>
<dbReference type="AlphaFoldDB" id="A0A6N8KYK6"/>
<dbReference type="RefSeq" id="WP_160369291.1">
    <property type="nucleotide sequence ID" value="NZ_WSQA01000007.1"/>
</dbReference>
<comment type="caution">
    <text evidence="5">The sequence shown here is derived from an EMBL/GenBank/DDBJ whole genome shotgun (WGS) entry which is preliminary data.</text>
</comment>
<dbReference type="GO" id="GO:0031388">
    <property type="term" value="P:organic acid phosphorylation"/>
    <property type="evidence" value="ECO:0007669"/>
    <property type="project" value="UniProtKB-UniRule"/>
</dbReference>
<evidence type="ECO:0000256" key="3">
    <source>
        <dbReference type="ARBA" id="ARBA00022777"/>
    </source>
</evidence>
<evidence type="ECO:0000256" key="1">
    <source>
        <dbReference type="ARBA" id="ARBA00006284"/>
    </source>
</evidence>
<dbReference type="Gene3D" id="3.40.50.10350">
    <property type="entry name" value="Glycerate kinase, domain 1"/>
    <property type="match status" value="1"/>
</dbReference>
<dbReference type="SUPFAM" id="SSF110738">
    <property type="entry name" value="Glycerate kinase I"/>
    <property type="match status" value="1"/>
</dbReference>
<dbReference type="EMBL" id="WSQA01000007">
    <property type="protein sequence ID" value="MVZ62563.1"/>
    <property type="molecule type" value="Genomic_DNA"/>
</dbReference>
<dbReference type="Pfam" id="PF02595">
    <property type="entry name" value="Gly_kinase"/>
    <property type="match status" value="1"/>
</dbReference>
<evidence type="ECO:0000313" key="6">
    <source>
        <dbReference type="Proteomes" id="UP000435036"/>
    </source>
</evidence>
<dbReference type="NCBIfam" id="TIGR00045">
    <property type="entry name" value="glycerate kinase"/>
    <property type="match status" value="1"/>
</dbReference>